<dbReference type="Proteomes" id="UP000297229">
    <property type="component" value="Unassembled WGS sequence"/>
</dbReference>
<accession>A0A4Z1JTA2</accession>
<dbReference type="Pfam" id="PF06985">
    <property type="entry name" value="HET"/>
    <property type="match status" value="1"/>
</dbReference>
<organism evidence="2 3">
    <name type="scientific">Botrytis elliptica</name>
    <dbReference type="NCBI Taxonomy" id="278938"/>
    <lineage>
        <taxon>Eukaryota</taxon>
        <taxon>Fungi</taxon>
        <taxon>Dikarya</taxon>
        <taxon>Ascomycota</taxon>
        <taxon>Pezizomycotina</taxon>
        <taxon>Leotiomycetes</taxon>
        <taxon>Helotiales</taxon>
        <taxon>Sclerotiniaceae</taxon>
        <taxon>Botrytis</taxon>
    </lineage>
</organism>
<evidence type="ECO:0000259" key="1">
    <source>
        <dbReference type="Pfam" id="PF06985"/>
    </source>
</evidence>
<gene>
    <name evidence="2" type="ORF">BELL_0152g00140</name>
</gene>
<protein>
    <recommendedName>
        <fullName evidence="1">Heterokaryon incompatibility domain-containing protein</fullName>
    </recommendedName>
</protein>
<dbReference type="PANTHER" id="PTHR33112:SF10">
    <property type="entry name" value="TOL"/>
    <property type="match status" value="1"/>
</dbReference>
<proteinExistence type="predicted"/>
<keyword evidence="3" id="KW-1185">Reference proteome</keyword>
<feature type="domain" description="Heterokaryon incompatibility" evidence="1">
    <location>
        <begin position="216"/>
        <end position="385"/>
    </location>
</feature>
<dbReference type="AlphaFoldDB" id="A0A4Z1JTA2"/>
<comment type="caution">
    <text evidence="2">The sequence shown here is derived from an EMBL/GenBank/DDBJ whole genome shotgun (WGS) entry which is preliminary data.</text>
</comment>
<dbReference type="STRING" id="278938.A0A4Z1JTA2"/>
<dbReference type="EMBL" id="PQXM01000151">
    <property type="protein sequence ID" value="TGO76504.1"/>
    <property type="molecule type" value="Genomic_DNA"/>
</dbReference>
<name>A0A4Z1JTA2_9HELO</name>
<evidence type="ECO:0000313" key="2">
    <source>
        <dbReference type="EMBL" id="TGO76504.1"/>
    </source>
</evidence>
<dbReference type="PANTHER" id="PTHR33112">
    <property type="entry name" value="DOMAIN PROTEIN, PUTATIVE-RELATED"/>
    <property type="match status" value="1"/>
</dbReference>
<evidence type="ECO:0000313" key="3">
    <source>
        <dbReference type="Proteomes" id="UP000297229"/>
    </source>
</evidence>
<sequence>MTSNSSFRYHDAAKIVKNLEMSACKICLDINWELEVGKYKWTLHVAPEMTVEYHLHFESSMLKESVSSGCVICRIIMRGLQIMIKSVLKLDVPELYEGELVFHRTFPLELQLDHPKIGTPIRFQYYRLAKGQPRYWPVIDTACDVPSDISSRSCVATVQNWLSICDSKHRACSTARLSASFIPSRILDLNAPVFPSIVLMDTRDQTFDQTTAKLKYGTLSHCWGLVHVVTTRKETLMSHKERIEWSNLPKTFQDAIEIFRELRVRYIWIDSLCIVQNDTDDWEKEAVLMADIYTNSYLNIAATAAKDSTAGCFNDREIKYFFGGVSISSFQIPHDGHDISKVFVRPSFEPIHRRFTTSGKRRYNHPAASDNDALPLLTRAWVYQERMLASRTLHFHPSEMILECRSGLFCECAGLEKIYPLLDSNINQDIFSISESAILDRWLNIVGEYCKLALTKHDDRAIAILGVANIFQRRLGSKYLAGLWETDIARALLWDASLQFGRIVYRFDRPTAPSWSWISLIMFPVGTAAFYGRPTFTSFQVHEYFRYEGTEMSSVTNDSRTALKLGSIRVRATYISATLIHSHRNRGPGRSDLFETSLLVEKMLDEFVLIMWSSMDLDVSEDQEWCVENFSTVECLFVGTMSVVDADSVDESETPVVCALVCKQPDSKCDGYQRVGLSNLYRNCYRLEKSGVFDLK</sequence>
<dbReference type="InterPro" id="IPR010730">
    <property type="entry name" value="HET"/>
</dbReference>
<reference evidence="2 3" key="1">
    <citation type="submission" date="2017-12" db="EMBL/GenBank/DDBJ databases">
        <title>Comparative genomics of Botrytis spp.</title>
        <authorList>
            <person name="Valero-Jimenez C.A."/>
            <person name="Tapia P."/>
            <person name="Veloso J."/>
            <person name="Silva-Moreno E."/>
            <person name="Staats M."/>
            <person name="Valdes J.H."/>
            <person name="Van Kan J.A.L."/>
        </authorList>
    </citation>
    <scope>NUCLEOTIDE SEQUENCE [LARGE SCALE GENOMIC DNA]</scope>
    <source>
        <strain evidence="2 3">Be9601</strain>
    </source>
</reference>